<dbReference type="OrthoDB" id="9804984at2"/>
<proteinExistence type="inferred from homology"/>
<keyword evidence="17" id="KW-1185">Reference proteome</keyword>
<comment type="caution">
    <text evidence="16">The sequence shown here is derived from an EMBL/GenBank/DDBJ whole genome shotgun (WGS) entry which is preliminary data.</text>
</comment>
<dbReference type="PIRSF" id="PIRSF006468">
    <property type="entry name" value="BCAT1"/>
    <property type="match status" value="1"/>
</dbReference>
<dbReference type="GO" id="GO:0009098">
    <property type="term" value="P:L-leucine biosynthetic process"/>
    <property type="evidence" value="ECO:0007669"/>
    <property type="project" value="UniProtKB-UniPathway"/>
</dbReference>
<keyword evidence="10" id="KW-0663">Pyridoxal phosphate</keyword>
<comment type="similarity">
    <text evidence="5">Belongs to the class-IV pyridoxal-phosphate-dependent aminotransferase family.</text>
</comment>
<comment type="catalytic activity">
    <reaction evidence="14">
        <text>L-leucine + 2-oxoglutarate = 4-methyl-2-oxopentanoate + L-glutamate</text>
        <dbReference type="Rhea" id="RHEA:18321"/>
        <dbReference type="ChEBI" id="CHEBI:16810"/>
        <dbReference type="ChEBI" id="CHEBI:17865"/>
        <dbReference type="ChEBI" id="CHEBI:29985"/>
        <dbReference type="ChEBI" id="CHEBI:57427"/>
        <dbReference type="EC" id="2.6.1.42"/>
    </reaction>
</comment>
<dbReference type="InterPro" id="IPR036038">
    <property type="entry name" value="Aminotransferase-like"/>
</dbReference>
<evidence type="ECO:0000256" key="11">
    <source>
        <dbReference type="ARBA" id="ARBA00023304"/>
    </source>
</evidence>
<dbReference type="GO" id="GO:0009097">
    <property type="term" value="P:isoleucine biosynthetic process"/>
    <property type="evidence" value="ECO:0007669"/>
    <property type="project" value="UniProtKB-UniPathway"/>
</dbReference>
<evidence type="ECO:0000256" key="14">
    <source>
        <dbReference type="ARBA" id="ARBA00049229"/>
    </source>
</evidence>
<dbReference type="PANTHER" id="PTHR11825">
    <property type="entry name" value="SUBGROUP IIII AMINOTRANSFERASE"/>
    <property type="match status" value="1"/>
</dbReference>
<comment type="pathway">
    <text evidence="2">Amino-acid biosynthesis; L-isoleucine biosynthesis; L-isoleucine from 2-oxobutanoate: step 4/4.</text>
</comment>
<keyword evidence="11" id="KW-0100">Branched-chain amino acid biosynthesis</keyword>
<dbReference type="RefSeq" id="WP_075975691.1">
    <property type="nucleotide sequence ID" value="NZ_MKQR01000016.1"/>
</dbReference>
<evidence type="ECO:0000256" key="1">
    <source>
        <dbReference type="ARBA" id="ARBA00001933"/>
    </source>
</evidence>
<dbReference type="InterPro" id="IPR005786">
    <property type="entry name" value="B_amino_transII"/>
</dbReference>
<sequence>MTADFPLHRTTRPVADDERAAALADPGFGKHFTDHMAAATWTPEDGWHDRRVGPVVPYSLHPSAAVLHYAQEIFEGLKAYRHADGSVWLFRPERNAARFAASARRLTLPVLPEEDFLASVEGLVRADEAWVPAAGGEQSLYLRPYMFASEAFLGVRPAHRVEYGVIASPAGAYFGSGVVGVTLWISAEFTRAAAGGTGAAKCGGNYAAGLAAQLEAREHGCDQVLYLDGAEHRWVEESGTMNVALVTSAGELVTPQLGTILDGVTRASVLDLAVEHGLTPVQRPISVVELAEGCASGSITEVFAVGTAAVITPITGFRGPDLSITVGGGAPGATTLALRAHLLDIQHGRVEDTRGWLRRVV</sequence>
<dbReference type="UniPathway" id="UPA00048">
    <property type="reaction ID" value="UER00073"/>
</dbReference>
<dbReference type="Gene3D" id="3.20.10.10">
    <property type="entry name" value="D-amino Acid Aminotransferase, subunit A, domain 2"/>
    <property type="match status" value="1"/>
</dbReference>
<feature type="modified residue" description="N6-(pyridoxal phosphate)lysine" evidence="15">
    <location>
        <position position="201"/>
    </location>
</feature>
<dbReference type="InterPro" id="IPR043132">
    <property type="entry name" value="BCAT-like_C"/>
</dbReference>
<evidence type="ECO:0000313" key="17">
    <source>
        <dbReference type="Proteomes" id="UP000186040"/>
    </source>
</evidence>
<evidence type="ECO:0000256" key="2">
    <source>
        <dbReference type="ARBA" id="ARBA00004824"/>
    </source>
</evidence>
<dbReference type="Pfam" id="PF01063">
    <property type="entry name" value="Aminotran_4"/>
    <property type="match status" value="1"/>
</dbReference>
<dbReference type="CDD" id="cd01557">
    <property type="entry name" value="BCAT_beta_family"/>
    <property type="match status" value="1"/>
</dbReference>
<comment type="pathway">
    <text evidence="3">Amino-acid biosynthesis; L-valine biosynthesis; L-valine from pyruvate: step 4/4.</text>
</comment>
<comment type="catalytic activity">
    <reaction evidence="12">
        <text>L-valine + 2-oxoglutarate = 3-methyl-2-oxobutanoate + L-glutamate</text>
        <dbReference type="Rhea" id="RHEA:24813"/>
        <dbReference type="ChEBI" id="CHEBI:11851"/>
        <dbReference type="ChEBI" id="CHEBI:16810"/>
        <dbReference type="ChEBI" id="CHEBI:29985"/>
        <dbReference type="ChEBI" id="CHEBI:57762"/>
        <dbReference type="EC" id="2.6.1.42"/>
    </reaction>
</comment>
<evidence type="ECO:0000256" key="7">
    <source>
        <dbReference type="ARBA" id="ARBA00022576"/>
    </source>
</evidence>
<evidence type="ECO:0000256" key="9">
    <source>
        <dbReference type="ARBA" id="ARBA00022679"/>
    </source>
</evidence>
<keyword evidence="7 16" id="KW-0032">Aminotransferase</keyword>
<evidence type="ECO:0000256" key="6">
    <source>
        <dbReference type="ARBA" id="ARBA00013053"/>
    </source>
</evidence>
<dbReference type="InterPro" id="IPR033939">
    <property type="entry name" value="BCAT_family"/>
</dbReference>
<comment type="pathway">
    <text evidence="4">Amino-acid biosynthesis; L-leucine biosynthesis; L-leucine from 3-methyl-2-oxobutanoate: step 4/4.</text>
</comment>
<evidence type="ECO:0000256" key="15">
    <source>
        <dbReference type="PIRSR" id="PIRSR006468-1"/>
    </source>
</evidence>
<evidence type="ECO:0000256" key="5">
    <source>
        <dbReference type="ARBA" id="ARBA00009320"/>
    </source>
</evidence>
<dbReference type="InterPro" id="IPR001544">
    <property type="entry name" value="Aminotrans_IV"/>
</dbReference>
<evidence type="ECO:0000256" key="4">
    <source>
        <dbReference type="ARBA" id="ARBA00005072"/>
    </source>
</evidence>
<keyword evidence="8" id="KW-0028">Amino-acid biosynthesis</keyword>
<comment type="cofactor">
    <cofactor evidence="1">
        <name>pyridoxal 5'-phosphate</name>
        <dbReference type="ChEBI" id="CHEBI:597326"/>
    </cofactor>
</comment>
<evidence type="ECO:0000256" key="13">
    <source>
        <dbReference type="ARBA" id="ARBA00048798"/>
    </source>
</evidence>
<dbReference type="Proteomes" id="UP000186040">
    <property type="component" value="Unassembled WGS sequence"/>
</dbReference>
<evidence type="ECO:0000313" key="16">
    <source>
        <dbReference type="EMBL" id="OLR92548.1"/>
    </source>
</evidence>
<dbReference type="InterPro" id="IPR043131">
    <property type="entry name" value="BCAT-like_N"/>
</dbReference>
<protein>
    <recommendedName>
        <fullName evidence="6">branched-chain-amino-acid transaminase</fullName>
        <ecNumber evidence="6">2.6.1.42</ecNumber>
    </recommendedName>
</protein>
<dbReference type="GO" id="GO:0009099">
    <property type="term" value="P:L-valine biosynthetic process"/>
    <property type="evidence" value="ECO:0007669"/>
    <property type="project" value="UniProtKB-UniPathway"/>
</dbReference>
<dbReference type="STRING" id="1193682.BJP25_21035"/>
<name>A0A1Q9LKJ8_9PSEU</name>
<organism evidence="16 17">
    <name type="scientific">Actinokineospora bangkokensis</name>
    <dbReference type="NCBI Taxonomy" id="1193682"/>
    <lineage>
        <taxon>Bacteria</taxon>
        <taxon>Bacillati</taxon>
        <taxon>Actinomycetota</taxon>
        <taxon>Actinomycetes</taxon>
        <taxon>Pseudonocardiales</taxon>
        <taxon>Pseudonocardiaceae</taxon>
        <taxon>Actinokineospora</taxon>
    </lineage>
</organism>
<evidence type="ECO:0000256" key="12">
    <source>
        <dbReference type="ARBA" id="ARBA00048212"/>
    </source>
</evidence>
<evidence type="ECO:0000256" key="3">
    <source>
        <dbReference type="ARBA" id="ARBA00004931"/>
    </source>
</evidence>
<keyword evidence="9 16" id="KW-0808">Transferase</keyword>
<dbReference type="PANTHER" id="PTHR11825:SF44">
    <property type="entry name" value="BRANCHED-CHAIN-AMINO-ACID AMINOTRANSFERASE"/>
    <property type="match status" value="1"/>
</dbReference>
<gene>
    <name evidence="16" type="ORF">BJP25_21035</name>
</gene>
<evidence type="ECO:0000256" key="10">
    <source>
        <dbReference type="ARBA" id="ARBA00022898"/>
    </source>
</evidence>
<evidence type="ECO:0000256" key="8">
    <source>
        <dbReference type="ARBA" id="ARBA00022605"/>
    </source>
</evidence>
<reference evidence="16 17" key="1">
    <citation type="submission" date="2016-10" db="EMBL/GenBank/DDBJ databases">
        <title>The Draft Genome Sequence of Actinokineospora bangkokensis 44EHWT reveals the biosynthetic pathway of antifungal compounds Thailandins with unusual extender unit butylmalonyl-CoA.</title>
        <authorList>
            <person name="Greule A."/>
            <person name="Intra B."/>
            <person name="Flemming S."/>
            <person name="Rommel M.G."/>
            <person name="Panbangred W."/>
            <person name="Bechthold A."/>
        </authorList>
    </citation>
    <scope>NUCLEOTIDE SEQUENCE [LARGE SCALE GENOMIC DNA]</scope>
    <source>
        <strain evidence="16 17">44EHW</strain>
    </source>
</reference>
<dbReference type="UniPathway" id="UPA00047">
    <property type="reaction ID" value="UER00058"/>
</dbReference>
<dbReference type="NCBIfam" id="NF009897">
    <property type="entry name" value="PRK13357.1"/>
    <property type="match status" value="1"/>
</dbReference>
<dbReference type="EC" id="2.6.1.42" evidence="6"/>
<comment type="catalytic activity">
    <reaction evidence="13">
        <text>L-isoleucine + 2-oxoglutarate = (S)-3-methyl-2-oxopentanoate + L-glutamate</text>
        <dbReference type="Rhea" id="RHEA:24801"/>
        <dbReference type="ChEBI" id="CHEBI:16810"/>
        <dbReference type="ChEBI" id="CHEBI:29985"/>
        <dbReference type="ChEBI" id="CHEBI:35146"/>
        <dbReference type="ChEBI" id="CHEBI:58045"/>
        <dbReference type="EC" id="2.6.1.42"/>
    </reaction>
</comment>
<dbReference type="EMBL" id="MKQR01000016">
    <property type="protein sequence ID" value="OLR92548.1"/>
    <property type="molecule type" value="Genomic_DNA"/>
</dbReference>
<dbReference type="GO" id="GO:0004084">
    <property type="term" value="F:branched-chain-amino-acid transaminase activity"/>
    <property type="evidence" value="ECO:0007669"/>
    <property type="project" value="UniProtKB-EC"/>
</dbReference>
<accession>A0A1Q9LKJ8</accession>
<dbReference type="AlphaFoldDB" id="A0A1Q9LKJ8"/>
<dbReference type="Gene3D" id="3.30.470.10">
    <property type="match status" value="1"/>
</dbReference>
<dbReference type="NCBIfam" id="TIGR01123">
    <property type="entry name" value="ilvE_II"/>
    <property type="match status" value="1"/>
</dbReference>
<dbReference type="SUPFAM" id="SSF56752">
    <property type="entry name" value="D-aminoacid aminotransferase-like PLP-dependent enzymes"/>
    <property type="match status" value="1"/>
</dbReference>
<dbReference type="UniPathway" id="UPA00049">
    <property type="reaction ID" value="UER00062"/>
</dbReference>